<keyword evidence="3" id="KW-0808">Transferase</keyword>
<dbReference type="InterPro" id="IPR001173">
    <property type="entry name" value="Glyco_trans_2-like"/>
</dbReference>
<evidence type="ECO:0000256" key="4">
    <source>
        <dbReference type="SAM" id="Phobius"/>
    </source>
</evidence>
<dbReference type="PANTHER" id="PTHR43630:SF1">
    <property type="entry name" value="POLY-BETA-1,6-N-ACETYL-D-GLUCOSAMINE SYNTHASE"/>
    <property type="match status" value="1"/>
</dbReference>
<proteinExistence type="inferred from homology"/>
<evidence type="ECO:0000259" key="5">
    <source>
        <dbReference type="Pfam" id="PF00535"/>
    </source>
</evidence>
<gene>
    <name evidence="6" type="ORF">H9L42_08115</name>
</gene>
<dbReference type="Proteomes" id="UP000602647">
    <property type="component" value="Unassembled WGS sequence"/>
</dbReference>
<keyword evidence="4" id="KW-0812">Transmembrane</keyword>
<organism evidence="6 7">
    <name type="scientific">Zhenpiania hominis</name>
    <dbReference type="NCBI Taxonomy" id="2763644"/>
    <lineage>
        <taxon>Bacteria</taxon>
        <taxon>Bacillati</taxon>
        <taxon>Bacillota</taxon>
        <taxon>Clostridia</taxon>
        <taxon>Peptostreptococcales</taxon>
        <taxon>Anaerovoracaceae</taxon>
        <taxon>Zhenpiania</taxon>
    </lineage>
</organism>
<evidence type="ECO:0000313" key="7">
    <source>
        <dbReference type="Proteomes" id="UP000602647"/>
    </source>
</evidence>
<reference evidence="6" key="1">
    <citation type="submission" date="2020-08" db="EMBL/GenBank/DDBJ databases">
        <title>Genome public.</title>
        <authorList>
            <person name="Liu C."/>
            <person name="Sun Q."/>
        </authorList>
    </citation>
    <scope>NUCLEOTIDE SEQUENCE</scope>
    <source>
        <strain evidence="6">BX12</strain>
    </source>
</reference>
<dbReference type="RefSeq" id="WP_187302898.1">
    <property type="nucleotide sequence ID" value="NZ_JACRYT010000007.1"/>
</dbReference>
<keyword evidence="2" id="KW-0328">Glycosyltransferase</keyword>
<dbReference type="AlphaFoldDB" id="A0A923NKT7"/>
<feature type="transmembrane region" description="Helical" evidence="4">
    <location>
        <begin position="361"/>
        <end position="381"/>
    </location>
</feature>
<dbReference type="EMBL" id="JACRYT010000007">
    <property type="protein sequence ID" value="MBC6679791.1"/>
    <property type="molecule type" value="Genomic_DNA"/>
</dbReference>
<feature type="transmembrane region" description="Helical" evidence="4">
    <location>
        <begin position="423"/>
        <end position="443"/>
    </location>
</feature>
<keyword evidence="4" id="KW-0472">Membrane</keyword>
<feature type="transmembrane region" description="Helical" evidence="4">
    <location>
        <begin position="12"/>
        <end position="35"/>
    </location>
</feature>
<feature type="domain" description="Glycosyltransferase 2-like" evidence="5">
    <location>
        <begin position="60"/>
        <end position="201"/>
    </location>
</feature>
<evidence type="ECO:0000256" key="3">
    <source>
        <dbReference type="ARBA" id="ARBA00022679"/>
    </source>
</evidence>
<dbReference type="GO" id="GO:0016757">
    <property type="term" value="F:glycosyltransferase activity"/>
    <property type="evidence" value="ECO:0007669"/>
    <property type="project" value="UniProtKB-KW"/>
</dbReference>
<keyword evidence="4" id="KW-1133">Transmembrane helix</keyword>
<dbReference type="InterPro" id="IPR029044">
    <property type="entry name" value="Nucleotide-diphossugar_trans"/>
</dbReference>
<evidence type="ECO:0000256" key="1">
    <source>
        <dbReference type="ARBA" id="ARBA00006739"/>
    </source>
</evidence>
<protein>
    <submittedName>
        <fullName evidence="6">Glycosyltransferase family 2 protein</fullName>
    </submittedName>
</protein>
<feature type="transmembrane region" description="Helical" evidence="4">
    <location>
        <begin position="388"/>
        <end position="411"/>
    </location>
</feature>
<dbReference type="PANTHER" id="PTHR43630">
    <property type="entry name" value="POLY-BETA-1,6-N-ACETYL-D-GLUCOSAMINE SYNTHASE"/>
    <property type="match status" value="1"/>
</dbReference>
<dbReference type="Pfam" id="PF00535">
    <property type="entry name" value="Glycos_transf_2"/>
    <property type="match status" value="1"/>
</dbReference>
<dbReference type="CDD" id="cd06423">
    <property type="entry name" value="CESA_like"/>
    <property type="match status" value="1"/>
</dbReference>
<comment type="similarity">
    <text evidence="1">Belongs to the glycosyltransferase 2 family.</text>
</comment>
<accession>A0A923NKT7</accession>
<evidence type="ECO:0000313" key="6">
    <source>
        <dbReference type="EMBL" id="MBC6679791.1"/>
    </source>
</evidence>
<comment type="caution">
    <text evidence="6">The sequence shown here is derived from an EMBL/GenBank/DDBJ whole genome shotgun (WGS) entry which is preliminary data.</text>
</comment>
<sequence>MLRTIVEFINVFFFLYMLLYAGFLFVSTIAGALALEKKSRKKTFLSEFTLSDASGYVPVSIIVPAYNESLTILDTIRSLEKIDYLEYEIIIVDDGSKDDTARAVINQFELVEIKRPIRRQVPCKDVLSIWETVRQGIPITLICKENGGKADALNMGINASRYAYFLEIDADSVLQKDALKNLMEPILEDERVIACGGMIQIANQAVIEDGEVKHLAFPKKKLVLLQMLEYSRSFLGSRLFFNGFSGNMIISGACGLFQKSLVIACGGYDTSIVGEDMELVVKLHHFCKCHRIPYKIINVADGNCWTQVPESVGDLKKQRRRWHMGLIQSITLHHDIIFNPTYGVISMVSMTYYLIVECLGPLIEIIGLLNIIAAIFLEMIYLDFMIWYFVLFIIFSALVTSASFLSRIYLLDTEITASQIGKAFLFAFLEAFGFRQLITLFRLSAFIQYRKYKDYWGDITRQKHNRRVF</sequence>
<keyword evidence="7" id="KW-1185">Reference proteome</keyword>
<dbReference type="Gene3D" id="3.90.550.10">
    <property type="entry name" value="Spore Coat Polysaccharide Biosynthesis Protein SpsA, Chain A"/>
    <property type="match status" value="1"/>
</dbReference>
<name>A0A923NKT7_9FIRM</name>
<dbReference type="SUPFAM" id="SSF53448">
    <property type="entry name" value="Nucleotide-diphospho-sugar transferases"/>
    <property type="match status" value="1"/>
</dbReference>
<evidence type="ECO:0000256" key="2">
    <source>
        <dbReference type="ARBA" id="ARBA00022676"/>
    </source>
</evidence>